<dbReference type="GO" id="GO:0006352">
    <property type="term" value="P:DNA-templated transcription initiation"/>
    <property type="evidence" value="ECO:0007669"/>
    <property type="project" value="InterPro"/>
</dbReference>
<dbReference type="SUPFAM" id="SSF88946">
    <property type="entry name" value="Sigma2 domain of RNA polymerase sigma factors"/>
    <property type="match status" value="1"/>
</dbReference>
<dbReference type="Gene3D" id="1.10.1740.10">
    <property type="match status" value="1"/>
</dbReference>
<dbReference type="SUPFAM" id="SSF46894">
    <property type="entry name" value="C-terminal effector domain of the bipartite response regulators"/>
    <property type="match status" value="1"/>
</dbReference>
<protein>
    <submittedName>
        <fullName evidence="1">Uncharacterized protein</fullName>
    </submittedName>
</protein>
<dbReference type="GO" id="GO:0003677">
    <property type="term" value="F:DNA binding"/>
    <property type="evidence" value="ECO:0007669"/>
    <property type="project" value="InterPro"/>
</dbReference>
<evidence type="ECO:0000313" key="2">
    <source>
        <dbReference type="Proteomes" id="UP000004095"/>
    </source>
</evidence>
<comment type="caution">
    <text evidence="1">The sequence shown here is derived from an EMBL/GenBank/DDBJ whole genome shotgun (WGS) entry which is preliminary data.</text>
</comment>
<name>A1ZW61_MICM2</name>
<dbReference type="InterPro" id="IPR013325">
    <property type="entry name" value="RNA_pol_sigma_r2"/>
</dbReference>
<dbReference type="GO" id="GO:0003700">
    <property type="term" value="F:DNA-binding transcription factor activity"/>
    <property type="evidence" value="ECO:0007669"/>
    <property type="project" value="InterPro"/>
</dbReference>
<dbReference type="EMBL" id="AAWS01000049">
    <property type="protein sequence ID" value="EAY25424.1"/>
    <property type="molecule type" value="Genomic_DNA"/>
</dbReference>
<proteinExistence type="predicted"/>
<sequence>MKKKSIEGVIAALFNDQKLYKALLAKAQHVLQNNAESIDVVNDAYIKLFEELNQGKEVANMPGFLWSTCYRKAVDVLRKRQNSLQYVAHCKATFSSSQTCRQMKRFEQAGEWNHWLSQLHLTNDELVLFEYIQQEYTNQEIAQVLNTAPDEIRKRKFSLKRKFQKLVKRAS</sequence>
<evidence type="ECO:0000313" key="1">
    <source>
        <dbReference type="EMBL" id="EAY25424.1"/>
    </source>
</evidence>
<accession>A1ZW61</accession>
<dbReference type="AlphaFoldDB" id="A1ZW61"/>
<reference evidence="1 2" key="1">
    <citation type="submission" date="2007-01" db="EMBL/GenBank/DDBJ databases">
        <authorList>
            <person name="Haygood M."/>
            <person name="Podell S."/>
            <person name="Anderson C."/>
            <person name="Hopkinson B."/>
            <person name="Roe K."/>
            <person name="Barbeau K."/>
            <person name="Gaasterland T."/>
            <person name="Ferriera S."/>
            <person name="Johnson J."/>
            <person name="Kravitz S."/>
            <person name="Beeson K."/>
            <person name="Sutton G."/>
            <person name="Rogers Y.-H."/>
            <person name="Friedman R."/>
            <person name="Frazier M."/>
            <person name="Venter J.C."/>
        </authorList>
    </citation>
    <scope>NUCLEOTIDE SEQUENCE [LARGE SCALE GENOMIC DNA]</scope>
    <source>
        <strain evidence="1 2">ATCC 23134</strain>
    </source>
</reference>
<gene>
    <name evidence="1" type="ORF">M23134_06683</name>
</gene>
<dbReference type="RefSeq" id="WP_002702929.1">
    <property type="nucleotide sequence ID" value="NZ_AAWS01000049.1"/>
</dbReference>
<dbReference type="Proteomes" id="UP000004095">
    <property type="component" value="Unassembled WGS sequence"/>
</dbReference>
<dbReference type="InterPro" id="IPR016032">
    <property type="entry name" value="Sig_transdc_resp-reg_C-effctor"/>
</dbReference>
<organism evidence="1 2">
    <name type="scientific">Microscilla marina ATCC 23134</name>
    <dbReference type="NCBI Taxonomy" id="313606"/>
    <lineage>
        <taxon>Bacteria</taxon>
        <taxon>Pseudomonadati</taxon>
        <taxon>Bacteroidota</taxon>
        <taxon>Cytophagia</taxon>
        <taxon>Cytophagales</taxon>
        <taxon>Microscillaceae</taxon>
        <taxon>Microscilla</taxon>
    </lineage>
</organism>
<keyword evidence="2" id="KW-1185">Reference proteome</keyword>